<keyword evidence="2" id="KW-1185">Reference proteome</keyword>
<dbReference type="AlphaFoldDB" id="A0AAN6PVA6"/>
<reference evidence="1" key="2">
    <citation type="submission" date="2023-05" db="EMBL/GenBank/DDBJ databases">
        <authorList>
            <consortium name="Lawrence Berkeley National Laboratory"/>
            <person name="Steindorff A."/>
            <person name="Hensen N."/>
            <person name="Bonometti L."/>
            <person name="Westerberg I."/>
            <person name="Brannstrom I.O."/>
            <person name="Guillou S."/>
            <person name="Cros-Aarteil S."/>
            <person name="Calhoun S."/>
            <person name="Haridas S."/>
            <person name="Kuo A."/>
            <person name="Mondo S."/>
            <person name="Pangilinan J."/>
            <person name="Riley R."/>
            <person name="Labutti K."/>
            <person name="Andreopoulos B."/>
            <person name="Lipzen A."/>
            <person name="Chen C."/>
            <person name="Yanf M."/>
            <person name="Daum C."/>
            <person name="Ng V."/>
            <person name="Clum A."/>
            <person name="Ohm R."/>
            <person name="Martin F."/>
            <person name="Silar P."/>
            <person name="Natvig D."/>
            <person name="Lalanne C."/>
            <person name="Gautier V."/>
            <person name="Ament-Velasquez S.L."/>
            <person name="Kruys A."/>
            <person name="Hutchinson M.I."/>
            <person name="Powell A.J."/>
            <person name="Barry K."/>
            <person name="Miller A.N."/>
            <person name="Grigoriev I.V."/>
            <person name="Debuchy R."/>
            <person name="Gladieux P."/>
            <person name="Thoren M.H."/>
            <person name="Johannesson H."/>
        </authorList>
    </citation>
    <scope>NUCLEOTIDE SEQUENCE</scope>
    <source>
        <strain evidence="1">CBS 757.83</strain>
    </source>
</reference>
<dbReference type="EMBL" id="MU863747">
    <property type="protein sequence ID" value="KAK4096016.1"/>
    <property type="molecule type" value="Genomic_DNA"/>
</dbReference>
<evidence type="ECO:0000313" key="2">
    <source>
        <dbReference type="Proteomes" id="UP001305647"/>
    </source>
</evidence>
<organism evidence="1 2">
    <name type="scientific">Parathielavia hyrcaniae</name>
    <dbReference type="NCBI Taxonomy" id="113614"/>
    <lineage>
        <taxon>Eukaryota</taxon>
        <taxon>Fungi</taxon>
        <taxon>Dikarya</taxon>
        <taxon>Ascomycota</taxon>
        <taxon>Pezizomycotina</taxon>
        <taxon>Sordariomycetes</taxon>
        <taxon>Sordariomycetidae</taxon>
        <taxon>Sordariales</taxon>
        <taxon>Chaetomiaceae</taxon>
        <taxon>Parathielavia</taxon>
    </lineage>
</organism>
<comment type="caution">
    <text evidence="1">The sequence shown here is derived from an EMBL/GenBank/DDBJ whole genome shotgun (WGS) entry which is preliminary data.</text>
</comment>
<protein>
    <submittedName>
        <fullName evidence="1">Uncharacterized protein</fullName>
    </submittedName>
</protein>
<sequence>MGSEVTFDSCYQDMRGGFPAAMDRLNPLNLALVTRLPFPNGVVPEWAMSSFSKASGSTARRNEIANSCANSAATDSLIILVRLFLALGINKTRSRAPKLFDLAFHEFGRNQINDYIVKGKLLDTLYPQETARCERIDAVLGDLIRHPLVRAALWSHPELQFYKLKSWTRKSKTRHFKPSQLGSEFVSRELPFQIDHSSPVDLGAYFSKRVGIQPISGGGGSVAVASLMPSIIPVIVRGGRPFHDIRSFVLDGPVDYDCKNGAITPVKKTVQYHLRAVANLADSDIRIYHQDTSPVIERIRTGFGPDEYYSGKLRRGEHVEGWTFEDSPLRYFLLIYARYCPDTTGGPYKPPSDEYGEYLPVLTGRGEQRLSQSPYTADPDPGCLPAGTFF</sequence>
<reference evidence="1" key="1">
    <citation type="journal article" date="2023" name="Mol. Phylogenet. Evol.">
        <title>Genome-scale phylogeny and comparative genomics of the fungal order Sordariales.</title>
        <authorList>
            <person name="Hensen N."/>
            <person name="Bonometti L."/>
            <person name="Westerberg I."/>
            <person name="Brannstrom I.O."/>
            <person name="Guillou S."/>
            <person name="Cros-Aarteil S."/>
            <person name="Calhoun S."/>
            <person name="Haridas S."/>
            <person name="Kuo A."/>
            <person name="Mondo S."/>
            <person name="Pangilinan J."/>
            <person name="Riley R."/>
            <person name="LaButti K."/>
            <person name="Andreopoulos B."/>
            <person name="Lipzen A."/>
            <person name="Chen C."/>
            <person name="Yan M."/>
            <person name="Daum C."/>
            <person name="Ng V."/>
            <person name="Clum A."/>
            <person name="Steindorff A."/>
            <person name="Ohm R.A."/>
            <person name="Martin F."/>
            <person name="Silar P."/>
            <person name="Natvig D.O."/>
            <person name="Lalanne C."/>
            <person name="Gautier V."/>
            <person name="Ament-Velasquez S.L."/>
            <person name="Kruys A."/>
            <person name="Hutchinson M.I."/>
            <person name="Powell A.J."/>
            <person name="Barry K."/>
            <person name="Miller A.N."/>
            <person name="Grigoriev I.V."/>
            <person name="Debuchy R."/>
            <person name="Gladieux P."/>
            <person name="Hiltunen Thoren M."/>
            <person name="Johannesson H."/>
        </authorList>
    </citation>
    <scope>NUCLEOTIDE SEQUENCE</scope>
    <source>
        <strain evidence="1">CBS 757.83</strain>
    </source>
</reference>
<evidence type="ECO:0000313" key="1">
    <source>
        <dbReference type="EMBL" id="KAK4096016.1"/>
    </source>
</evidence>
<proteinExistence type="predicted"/>
<accession>A0AAN6PVA6</accession>
<name>A0AAN6PVA6_9PEZI</name>
<gene>
    <name evidence="1" type="ORF">N658DRAFT_511558</name>
</gene>
<dbReference type="Proteomes" id="UP001305647">
    <property type="component" value="Unassembled WGS sequence"/>
</dbReference>